<evidence type="ECO:0008006" key="3">
    <source>
        <dbReference type="Google" id="ProtNLM"/>
    </source>
</evidence>
<sequence>MSPLISIDENTSARLVHDMNHQGFATLENALSEDALGNLRAYVEEQAARHNNQYFAYHGYPALAGSALAALGKTPEFKELLSRMHKQGNGHDAPSDEIFPVLRCVQGGSGRKESNAFHYDATVLTMLVPIFTPQEGELRGDLILFPNLRRVRRWVLVNVIEKALFQNALCRKFLSACIDRKLLKPATLSVVPGNVYFFWGYRSLHANQPCDPAFRRATALYHYGDPHAGSLVTRWILKLNQRRARKVVARTDAPLS</sequence>
<proteinExistence type="predicted"/>
<dbReference type="AlphaFoldDB" id="A0A7D5DB90"/>
<reference evidence="1 2" key="1">
    <citation type="submission" date="2020-06" db="EMBL/GenBank/DDBJ databases">
        <title>Pseudomonas eucalypticola sp. nov., an endophyte of Eucalyptus dunnii leaves with biocontrol ability of eucalyptus leaf blight.</title>
        <authorList>
            <person name="Liu Y."/>
            <person name="Song Z."/>
            <person name="Zeng H."/>
            <person name="Lu M."/>
            <person name="Wang X."/>
            <person name="Lian X."/>
            <person name="Zhang Q."/>
        </authorList>
    </citation>
    <scope>NUCLEOTIDE SEQUENCE [LARGE SCALE GENOMIC DNA]</scope>
    <source>
        <strain evidence="1 2">NP-1</strain>
    </source>
</reference>
<dbReference type="KEGG" id="pez:HWQ56_26305"/>
<protein>
    <recommendedName>
        <fullName evidence="3">Phytanoyl-CoA dioxygenase</fullName>
    </recommendedName>
</protein>
<dbReference type="Proteomes" id="UP000509568">
    <property type="component" value="Chromosome"/>
</dbReference>
<dbReference type="RefSeq" id="WP_176572101.1">
    <property type="nucleotide sequence ID" value="NZ_CP056030.1"/>
</dbReference>
<keyword evidence="2" id="KW-1185">Reference proteome</keyword>
<evidence type="ECO:0000313" key="2">
    <source>
        <dbReference type="Proteomes" id="UP000509568"/>
    </source>
</evidence>
<name>A0A7D5DB90_9PSED</name>
<dbReference type="SUPFAM" id="SSF51197">
    <property type="entry name" value="Clavaminate synthase-like"/>
    <property type="match status" value="1"/>
</dbReference>
<dbReference type="EMBL" id="CP056030">
    <property type="protein sequence ID" value="QKZ07096.1"/>
    <property type="molecule type" value="Genomic_DNA"/>
</dbReference>
<evidence type="ECO:0000313" key="1">
    <source>
        <dbReference type="EMBL" id="QKZ07096.1"/>
    </source>
</evidence>
<accession>A0A7D5DB90</accession>
<organism evidence="1 2">
    <name type="scientific">Pseudomonas eucalypticola</name>
    <dbReference type="NCBI Taxonomy" id="2599595"/>
    <lineage>
        <taxon>Bacteria</taxon>
        <taxon>Pseudomonadati</taxon>
        <taxon>Pseudomonadota</taxon>
        <taxon>Gammaproteobacteria</taxon>
        <taxon>Pseudomonadales</taxon>
        <taxon>Pseudomonadaceae</taxon>
        <taxon>Pseudomonas</taxon>
    </lineage>
</organism>
<gene>
    <name evidence="1" type="ORF">HWQ56_26305</name>
</gene>